<dbReference type="Gene3D" id="3.10.450.610">
    <property type="match status" value="1"/>
</dbReference>
<gene>
    <name evidence="2" type="ORF">SFSGTM_11800</name>
</gene>
<evidence type="ECO:0000256" key="1">
    <source>
        <dbReference type="SAM" id="MobiDB-lite"/>
    </source>
</evidence>
<name>A0A809S8V0_9PROT</name>
<evidence type="ECO:0008006" key="4">
    <source>
        <dbReference type="Google" id="ProtNLM"/>
    </source>
</evidence>
<accession>A0A809S8V0</accession>
<dbReference type="KEGG" id="sniv:SFSGTM_11800"/>
<dbReference type="InterPro" id="IPR032598">
    <property type="entry name" value="RsaM-like"/>
</dbReference>
<dbReference type="Pfam" id="PF16245">
    <property type="entry name" value="DUF4902"/>
    <property type="match status" value="1"/>
</dbReference>
<keyword evidence="3" id="KW-1185">Reference proteome</keyword>
<organism evidence="2 3">
    <name type="scientific">Sulfuriferula nivalis</name>
    <dbReference type="NCBI Taxonomy" id="2675298"/>
    <lineage>
        <taxon>Bacteria</taxon>
        <taxon>Pseudomonadati</taxon>
        <taxon>Pseudomonadota</taxon>
        <taxon>Betaproteobacteria</taxon>
        <taxon>Nitrosomonadales</taxon>
        <taxon>Sulfuricellaceae</taxon>
        <taxon>Sulfuriferula</taxon>
    </lineage>
</organism>
<dbReference type="EMBL" id="AP021881">
    <property type="protein sequence ID" value="BBP00472.1"/>
    <property type="molecule type" value="Genomic_DNA"/>
</dbReference>
<reference evidence="3" key="1">
    <citation type="submission" date="2019-11" db="EMBL/GenBank/DDBJ databases">
        <title>Isolation and characterization of a novel species in the genus Sulfuriferula.</title>
        <authorList>
            <person name="Mochizuki J."/>
            <person name="Kojima H."/>
            <person name="Fukui M."/>
        </authorList>
    </citation>
    <scope>NUCLEOTIDE SEQUENCE [LARGE SCALE GENOMIC DNA]</scope>
    <source>
        <strain evidence="3">SGTM</strain>
    </source>
</reference>
<evidence type="ECO:0000313" key="2">
    <source>
        <dbReference type="EMBL" id="BBP00472.1"/>
    </source>
</evidence>
<sequence length="152" mass="17064">MTFNNSGSFNQSDNEVQLGDSSHMNRISTDSYVRMTHKSLLSLSLVHLLSGVDLDSLDVNVREGASFTNISGYTEWVSITTPLISIGWDWWLDTQQNGFVLRRIGAPRSNIMIVDSMQKDLDYTSVSMLLEDVIDNFNWNGRVLAHIAICCS</sequence>
<feature type="region of interest" description="Disordered" evidence="1">
    <location>
        <begin position="1"/>
        <end position="21"/>
    </location>
</feature>
<dbReference type="RefSeq" id="WP_162084402.1">
    <property type="nucleotide sequence ID" value="NZ_AP021881.1"/>
</dbReference>
<dbReference type="AlphaFoldDB" id="A0A809S8V0"/>
<proteinExistence type="predicted"/>
<protein>
    <recommendedName>
        <fullName evidence="4">DUF4902 domain-containing protein</fullName>
    </recommendedName>
</protein>
<dbReference type="Proteomes" id="UP000463939">
    <property type="component" value="Chromosome"/>
</dbReference>
<evidence type="ECO:0000313" key="3">
    <source>
        <dbReference type="Proteomes" id="UP000463939"/>
    </source>
</evidence>